<dbReference type="RefSeq" id="WP_183776774.1">
    <property type="nucleotide sequence ID" value="NZ_JACHFW010000032.1"/>
</dbReference>
<proteinExistence type="predicted"/>
<dbReference type="Proteomes" id="UP000543642">
    <property type="component" value="Unassembled WGS sequence"/>
</dbReference>
<organism evidence="2 3">
    <name type="scientific">Catenibacillus scindens</name>
    <dbReference type="NCBI Taxonomy" id="673271"/>
    <lineage>
        <taxon>Bacteria</taxon>
        <taxon>Bacillati</taxon>
        <taxon>Bacillota</taxon>
        <taxon>Clostridia</taxon>
        <taxon>Lachnospirales</taxon>
        <taxon>Lachnospiraceae</taxon>
        <taxon>Catenibacillus</taxon>
    </lineage>
</organism>
<dbReference type="InterPro" id="IPR007345">
    <property type="entry name" value="Polysacch_pyruvyl_Trfase"/>
</dbReference>
<evidence type="ECO:0000313" key="2">
    <source>
        <dbReference type="EMBL" id="MBB5266381.1"/>
    </source>
</evidence>
<evidence type="ECO:0000259" key="1">
    <source>
        <dbReference type="Pfam" id="PF04230"/>
    </source>
</evidence>
<evidence type="ECO:0000313" key="3">
    <source>
        <dbReference type="Proteomes" id="UP000543642"/>
    </source>
</evidence>
<protein>
    <recommendedName>
        <fullName evidence="1">Polysaccharide pyruvyl transferase domain-containing protein</fullName>
    </recommendedName>
</protein>
<feature type="domain" description="Polysaccharide pyruvyl transferase" evidence="1">
    <location>
        <begin position="14"/>
        <end position="305"/>
    </location>
</feature>
<sequence>MKKIGILTFHASHNCGSMLQAYALQKILCNKYKINNEIINYSSASQQRMYSILYKPNSIKELFRNFLNLLFYKIINDNELGYKKFLTKFELSKSISTSDELQEQSKNYDCIITGSDQVWNINAMDFDDSYMLPFDKVKKVAYAVSLGASNPNCSKKREKYKKYIEAFSAISVREGNAREWISQLIDRQIDLCVDPTLLLRKNEWLKITNPPLISEPYIFWYAMTYKSDQAELLKFLSKKYNMPVYVMNAKEWSRRLLFLRGIRLAPSGGPEDFLSLVNHASMVITSSFHGSVFSYIFKKNFWYISLNKTKGNDDRATFLLDQLGLAERYISAEEARNADLSINPVFDLIHIKPFVDHSFDFIEKNIIGLHEE</sequence>
<dbReference type="AlphaFoldDB" id="A0A7W8M7G4"/>
<dbReference type="EMBL" id="JACHFW010000032">
    <property type="protein sequence ID" value="MBB5266381.1"/>
    <property type="molecule type" value="Genomic_DNA"/>
</dbReference>
<comment type="caution">
    <text evidence="2">The sequence shown here is derived from an EMBL/GenBank/DDBJ whole genome shotgun (WGS) entry which is preliminary data.</text>
</comment>
<dbReference type="Pfam" id="PF04230">
    <property type="entry name" value="PS_pyruv_trans"/>
    <property type="match status" value="1"/>
</dbReference>
<gene>
    <name evidence="2" type="ORF">HNP82_003538</name>
</gene>
<accession>A0A7W8M7G4</accession>
<name>A0A7W8M7G4_9FIRM</name>
<keyword evidence="3" id="KW-1185">Reference proteome</keyword>
<reference evidence="2 3" key="1">
    <citation type="submission" date="2020-08" db="EMBL/GenBank/DDBJ databases">
        <title>Genomic Encyclopedia of Type Strains, Phase IV (KMG-IV): sequencing the most valuable type-strain genomes for metagenomic binning, comparative biology and taxonomic classification.</title>
        <authorList>
            <person name="Goeker M."/>
        </authorList>
    </citation>
    <scope>NUCLEOTIDE SEQUENCE [LARGE SCALE GENOMIC DNA]</scope>
    <source>
        <strain evidence="2 3">DSM 106146</strain>
    </source>
</reference>